<evidence type="ECO:0000256" key="6">
    <source>
        <dbReference type="ARBA" id="ARBA00022842"/>
    </source>
</evidence>
<keyword evidence="11" id="KW-1185">Reference proteome</keyword>
<keyword evidence="5 8" id="KW-0378">Hydrolase</keyword>
<keyword evidence="2 8" id="KW-1277">Toxin-antitoxin system</keyword>
<evidence type="ECO:0000256" key="8">
    <source>
        <dbReference type="HAMAP-Rule" id="MF_00265"/>
    </source>
</evidence>
<reference evidence="10 11" key="1">
    <citation type="submission" date="2024-02" db="EMBL/GenBank/DDBJ databases">
        <title>Haloferula sargassicola NBRC 104335.</title>
        <authorList>
            <person name="Ichikawa N."/>
            <person name="Katano-Makiyama Y."/>
            <person name="Hidaka K."/>
        </authorList>
    </citation>
    <scope>NUCLEOTIDE SEQUENCE [LARGE SCALE GENOMIC DNA]</scope>
    <source>
        <strain evidence="10 11">NBRC 104335</strain>
    </source>
</reference>
<feature type="domain" description="PIN" evidence="9">
    <location>
        <begin position="13"/>
        <end position="130"/>
    </location>
</feature>
<comment type="function">
    <text evidence="8">Toxic component of a toxin-antitoxin (TA) system. An RNase.</text>
</comment>
<dbReference type="PANTHER" id="PTHR33653:SF1">
    <property type="entry name" value="RIBONUCLEASE VAPC2"/>
    <property type="match status" value="1"/>
</dbReference>
<dbReference type="InterPro" id="IPR029060">
    <property type="entry name" value="PIN-like_dom_sf"/>
</dbReference>
<keyword evidence="6 8" id="KW-0460">Magnesium</keyword>
<feature type="binding site" evidence="8">
    <location>
        <position position="105"/>
    </location>
    <ligand>
        <name>Mg(2+)</name>
        <dbReference type="ChEBI" id="CHEBI:18420"/>
    </ligand>
</feature>
<evidence type="ECO:0000256" key="2">
    <source>
        <dbReference type="ARBA" id="ARBA00022649"/>
    </source>
</evidence>
<dbReference type="InterPro" id="IPR050556">
    <property type="entry name" value="Type_II_TA_system_RNase"/>
</dbReference>
<evidence type="ECO:0000256" key="3">
    <source>
        <dbReference type="ARBA" id="ARBA00022722"/>
    </source>
</evidence>
<organism evidence="10 11">
    <name type="scientific">Haloferula sargassicola</name>
    <dbReference type="NCBI Taxonomy" id="490096"/>
    <lineage>
        <taxon>Bacteria</taxon>
        <taxon>Pseudomonadati</taxon>
        <taxon>Verrucomicrobiota</taxon>
        <taxon>Verrucomicrobiia</taxon>
        <taxon>Verrucomicrobiales</taxon>
        <taxon>Verrucomicrobiaceae</taxon>
        <taxon>Haloferula</taxon>
    </lineage>
</organism>
<dbReference type="SUPFAM" id="SSF88723">
    <property type="entry name" value="PIN domain-like"/>
    <property type="match status" value="1"/>
</dbReference>
<evidence type="ECO:0000256" key="1">
    <source>
        <dbReference type="ARBA" id="ARBA00001946"/>
    </source>
</evidence>
<evidence type="ECO:0000259" key="9">
    <source>
        <dbReference type="Pfam" id="PF01850"/>
    </source>
</evidence>
<dbReference type="PANTHER" id="PTHR33653">
    <property type="entry name" value="RIBONUCLEASE VAPC2"/>
    <property type="match status" value="1"/>
</dbReference>
<keyword evidence="4 8" id="KW-0479">Metal-binding</keyword>
<sequence length="151" mass="16511">MPSKCKNASTIVVIVDTNAWIELFRRSGDPSVKLAMGHLVKAGEAYMSGPVLMELISGARPDDLPRLKNSLRAYPMAQDPQRLWIDAGSNYSHLRAHGITVPREDVLIATVALFHRCRVYSSDSHFPAIAPILGLRLYTPGPGGTFVPDNS</sequence>
<dbReference type="HAMAP" id="MF_00265">
    <property type="entry name" value="VapC_Nob1"/>
    <property type="match status" value="1"/>
</dbReference>
<proteinExistence type="inferred from homology"/>
<name>A0ABP9UKZ8_9BACT</name>
<accession>A0ABP9UKZ8</accession>
<dbReference type="InterPro" id="IPR022907">
    <property type="entry name" value="VapC_family"/>
</dbReference>
<feature type="binding site" evidence="8">
    <location>
        <position position="16"/>
    </location>
    <ligand>
        <name>Mg(2+)</name>
        <dbReference type="ChEBI" id="CHEBI:18420"/>
    </ligand>
</feature>
<evidence type="ECO:0000256" key="5">
    <source>
        <dbReference type="ARBA" id="ARBA00022801"/>
    </source>
</evidence>
<evidence type="ECO:0000256" key="7">
    <source>
        <dbReference type="ARBA" id="ARBA00038093"/>
    </source>
</evidence>
<comment type="caution">
    <text evidence="10">The sequence shown here is derived from an EMBL/GenBank/DDBJ whole genome shotgun (WGS) entry which is preliminary data.</text>
</comment>
<evidence type="ECO:0000313" key="10">
    <source>
        <dbReference type="EMBL" id="GAA5482278.1"/>
    </source>
</evidence>
<keyword evidence="3 8" id="KW-0540">Nuclease</keyword>
<evidence type="ECO:0000313" key="11">
    <source>
        <dbReference type="Proteomes" id="UP001476282"/>
    </source>
</evidence>
<dbReference type="Pfam" id="PF01850">
    <property type="entry name" value="PIN"/>
    <property type="match status" value="1"/>
</dbReference>
<evidence type="ECO:0000256" key="4">
    <source>
        <dbReference type="ARBA" id="ARBA00022723"/>
    </source>
</evidence>
<dbReference type="Proteomes" id="UP001476282">
    <property type="component" value="Unassembled WGS sequence"/>
</dbReference>
<dbReference type="EMBL" id="BAABRI010000007">
    <property type="protein sequence ID" value="GAA5482278.1"/>
    <property type="molecule type" value="Genomic_DNA"/>
</dbReference>
<protein>
    <recommendedName>
        <fullName evidence="8">Ribonuclease VapC</fullName>
        <shortName evidence="8">RNase VapC</shortName>
        <ecNumber evidence="8">3.1.-.-</ecNumber>
    </recommendedName>
    <alternativeName>
        <fullName evidence="8">Toxin VapC</fullName>
    </alternativeName>
</protein>
<comment type="cofactor">
    <cofactor evidence="1 8">
        <name>Mg(2+)</name>
        <dbReference type="ChEBI" id="CHEBI:18420"/>
    </cofactor>
</comment>
<comment type="similarity">
    <text evidence="7 8">Belongs to the PINc/VapC protein family.</text>
</comment>
<dbReference type="InterPro" id="IPR002716">
    <property type="entry name" value="PIN_dom"/>
</dbReference>
<dbReference type="EC" id="3.1.-.-" evidence="8"/>
<keyword evidence="8" id="KW-0800">Toxin</keyword>
<gene>
    <name evidence="8" type="primary">vapC</name>
    <name evidence="10" type="ORF">Hsar01_01496</name>
</gene>
<dbReference type="Gene3D" id="3.40.50.1010">
    <property type="entry name" value="5'-nuclease"/>
    <property type="match status" value="1"/>
</dbReference>